<evidence type="ECO:0000313" key="1">
    <source>
        <dbReference type="EMBL" id="MBN6100781.1"/>
    </source>
</evidence>
<keyword evidence="2" id="KW-1185">Reference proteome</keyword>
<accession>A0ABS3AXU4</accession>
<dbReference type="EMBL" id="JAFIWB010000001">
    <property type="protein sequence ID" value="MBN6100781.1"/>
    <property type="molecule type" value="Genomic_DNA"/>
</dbReference>
<dbReference type="Proteomes" id="UP000695802">
    <property type="component" value="Unassembled WGS sequence"/>
</dbReference>
<proteinExistence type="predicted"/>
<dbReference type="InterPro" id="IPR038765">
    <property type="entry name" value="Papain-like_cys_pep_sf"/>
</dbReference>
<reference evidence="1 2" key="1">
    <citation type="submission" date="2021-02" db="EMBL/GenBank/DDBJ databases">
        <title>Taxonomically Unique Crown Gall-Associated Xanthomonas Stains Have Deficiency in Virulence Repertories.</title>
        <authorList>
            <person name="Mafakheri H."/>
            <person name="Taghavi S.M."/>
            <person name="Dimkic I."/>
            <person name="Nemanja K."/>
            <person name="Osdaghi E."/>
        </authorList>
    </citation>
    <scope>NUCLEOTIDE SEQUENCE [LARGE SCALE GENOMIC DNA]</scope>
    <source>
        <strain evidence="1 2">FX4</strain>
    </source>
</reference>
<gene>
    <name evidence="1" type="ORF">JR064_01215</name>
</gene>
<comment type="caution">
    <text evidence="1">The sequence shown here is derived from an EMBL/GenBank/DDBJ whole genome shotgun (WGS) entry which is preliminary data.</text>
</comment>
<dbReference type="SUPFAM" id="SSF54001">
    <property type="entry name" value="Cysteine proteinases"/>
    <property type="match status" value="1"/>
</dbReference>
<protein>
    <submittedName>
        <fullName evidence="1">Uncharacterized protein</fullName>
    </submittedName>
</protein>
<evidence type="ECO:0000313" key="2">
    <source>
        <dbReference type="Proteomes" id="UP000695802"/>
    </source>
</evidence>
<sequence length="304" mass="32458">MRVADILLQLGRGPVSELIAWCGDSIYSHAAIVADQGDLIEAAAKGVRRYPLQQRLADTGNYLLIDAYRPLSYAGVALDDADRASVLAKAQSLLGVPYPLDSLATLGVLVAIRGKWPQHWLARIVVREALDHLVRDNPSHMVCSEVVYRALAECDAQPSGRLAPQIVLSGPTHLPFPDMDWKALWEEVWQLLHPQRQQALGDVAQRLAAVEGAPAGMLAASLTAVGDDELAARANAVRAGLGLEPLPVTTQAEDDGSLLLEAAADATPTPLPHPNPKLVMPLDLANSPSHVVLGRLLQAEDAPA</sequence>
<dbReference type="Gene3D" id="3.90.1720.10">
    <property type="entry name" value="endopeptidase domain like (from Nostoc punctiforme)"/>
    <property type="match status" value="1"/>
</dbReference>
<organism evidence="1 2">
    <name type="scientific">Xanthomonas bonasiae</name>
    <dbReference type="NCBI Taxonomy" id="2810351"/>
    <lineage>
        <taxon>Bacteria</taxon>
        <taxon>Pseudomonadati</taxon>
        <taxon>Pseudomonadota</taxon>
        <taxon>Gammaproteobacteria</taxon>
        <taxon>Lysobacterales</taxon>
        <taxon>Lysobacteraceae</taxon>
        <taxon>Xanthomonas</taxon>
    </lineage>
</organism>
<name>A0ABS3AXU4_9XANT</name>